<sequence>MTSRWMTLNDIAAAREISVEQARAWVDAAHCPRVFRSEATLYLV</sequence>
<evidence type="ECO:0000313" key="2">
    <source>
        <dbReference type="Proteomes" id="UP001549145"/>
    </source>
</evidence>
<gene>
    <name evidence="1" type="ORF">ABID43_000044</name>
</gene>
<protein>
    <recommendedName>
        <fullName evidence="3">DNA-binding protein</fullName>
    </recommendedName>
</protein>
<dbReference type="EMBL" id="JBEPMM010000001">
    <property type="protein sequence ID" value="MET3690525.1"/>
    <property type="molecule type" value="Genomic_DNA"/>
</dbReference>
<evidence type="ECO:0000313" key="1">
    <source>
        <dbReference type="EMBL" id="MET3690525.1"/>
    </source>
</evidence>
<keyword evidence="2" id="KW-1185">Reference proteome</keyword>
<reference evidence="1 2" key="1">
    <citation type="submission" date="2024-06" db="EMBL/GenBank/DDBJ databases">
        <title>Genomic Encyclopedia of Type Strains, Phase IV (KMG-IV): sequencing the most valuable type-strain genomes for metagenomic binning, comparative biology and taxonomic classification.</title>
        <authorList>
            <person name="Goeker M."/>
        </authorList>
    </citation>
    <scope>NUCLEOTIDE SEQUENCE [LARGE SCALE GENOMIC DNA]</scope>
    <source>
        <strain evidence="1 2">DSM 21331</strain>
    </source>
</reference>
<dbReference type="RefSeq" id="WP_279578187.1">
    <property type="nucleotide sequence ID" value="NZ_BPQL01000021.1"/>
</dbReference>
<organism evidence="1 2">
    <name type="scientific">Methylobacterium goesingense</name>
    <dbReference type="NCBI Taxonomy" id="243690"/>
    <lineage>
        <taxon>Bacteria</taxon>
        <taxon>Pseudomonadati</taxon>
        <taxon>Pseudomonadota</taxon>
        <taxon>Alphaproteobacteria</taxon>
        <taxon>Hyphomicrobiales</taxon>
        <taxon>Methylobacteriaceae</taxon>
        <taxon>Methylobacterium</taxon>
    </lineage>
</organism>
<evidence type="ECO:0008006" key="3">
    <source>
        <dbReference type="Google" id="ProtNLM"/>
    </source>
</evidence>
<comment type="caution">
    <text evidence="1">The sequence shown here is derived from an EMBL/GenBank/DDBJ whole genome shotgun (WGS) entry which is preliminary data.</text>
</comment>
<accession>A0ABV2L170</accession>
<name>A0ABV2L170_9HYPH</name>
<proteinExistence type="predicted"/>
<dbReference type="Proteomes" id="UP001549145">
    <property type="component" value="Unassembled WGS sequence"/>
</dbReference>